<feature type="domain" description="Chitin-binding type-2" evidence="6">
    <location>
        <begin position="632"/>
        <end position="687"/>
    </location>
</feature>
<dbReference type="InterPro" id="IPR051940">
    <property type="entry name" value="Chitin_bind-dev_reg"/>
</dbReference>
<feature type="domain" description="Chitin-binding type-2" evidence="6">
    <location>
        <begin position="310"/>
        <end position="360"/>
    </location>
</feature>
<feature type="domain" description="Chitin-binding type-2" evidence="6">
    <location>
        <begin position="886"/>
        <end position="938"/>
    </location>
</feature>
<feature type="domain" description="Chitin-binding type-2" evidence="6">
    <location>
        <begin position="1012"/>
        <end position="1064"/>
    </location>
</feature>
<feature type="domain" description="Chitin-binding type-2" evidence="6">
    <location>
        <begin position="507"/>
        <end position="561"/>
    </location>
</feature>
<feature type="domain" description="Chitin-binding type-2" evidence="6">
    <location>
        <begin position="712"/>
        <end position="758"/>
    </location>
</feature>
<feature type="domain" description="Chitin-binding type-2" evidence="6">
    <location>
        <begin position="1138"/>
        <end position="1192"/>
    </location>
</feature>
<feature type="domain" description="Chitin-binding type-2" evidence="6">
    <location>
        <begin position="460"/>
        <end position="506"/>
    </location>
</feature>
<feature type="domain" description="Chitin-binding type-2" evidence="6">
    <location>
        <begin position="1091"/>
        <end position="1134"/>
    </location>
</feature>
<dbReference type="InterPro" id="IPR002557">
    <property type="entry name" value="Chitin-bd_dom"/>
</dbReference>
<dbReference type="PROSITE" id="PS50940">
    <property type="entry name" value="CHIT_BIND_II"/>
    <property type="match status" value="19"/>
</dbReference>
<dbReference type="Proteomes" id="UP000694941">
    <property type="component" value="Unplaced"/>
</dbReference>
<feature type="domain" description="Chitin-binding type-2" evidence="6">
    <location>
        <begin position="839"/>
        <end position="883"/>
    </location>
</feature>
<feature type="domain" description="Chitin-binding type-2" evidence="6">
    <location>
        <begin position="1196"/>
        <end position="1252"/>
    </location>
</feature>
<keyword evidence="7" id="KW-1185">Reference proteome</keyword>
<evidence type="ECO:0000256" key="4">
    <source>
        <dbReference type="ARBA" id="ARBA00023157"/>
    </source>
</evidence>
<dbReference type="GeneID" id="106473456"/>
<feature type="domain" description="Chitin-binding type-2" evidence="6">
    <location>
        <begin position="188"/>
        <end position="234"/>
    </location>
</feature>
<dbReference type="Gene3D" id="2.170.140.10">
    <property type="entry name" value="Chitin binding domain"/>
    <property type="match status" value="21"/>
</dbReference>
<accession>A0ABM1TNZ2</accession>
<proteinExistence type="predicted"/>
<name>A0ABM1TNZ2_LIMPO</name>
<dbReference type="RefSeq" id="XP_022257598.1">
    <property type="nucleotide sequence ID" value="XM_022401890.1"/>
</dbReference>
<feature type="domain" description="Chitin-binding type-2" evidence="6">
    <location>
        <begin position="386"/>
        <end position="441"/>
    </location>
</feature>
<evidence type="ECO:0000259" key="6">
    <source>
        <dbReference type="PROSITE" id="PS50940"/>
    </source>
</evidence>
<protein>
    <submittedName>
        <fullName evidence="8">Uncharacterized protein LOC106473456</fullName>
    </submittedName>
</protein>
<feature type="domain" description="Chitin-binding type-2" evidence="6">
    <location>
        <begin position="965"/>
        <end position="1009"/>
    </location>
</feature>
<dbReference type="PANTHER" id="PTHR23301">
    <property type="entry name" value="CHITIN BINDING PERITROPHIN-A"/>
    <property type="match status" value="1"/>
</dbReference>
<evidence type="ECO:0000256" key="2">
    <source>
        <dbReference type="ARBA" id="ARBA00022729"/>
    </source>
</evidence>
<keyword evidence="1" id="KW-0147">Chitin-binding</keyword>
<feature type="domain" description="Chitin-binding type-2" evidence="6">
    <location>
        <begin position="583"/>
        <end position="629"/>
    </location>
</feature>
<evidence type="ECO:0000256" key="3">
    <source>
        <dbReference type="ARBA" id="ARBA00022737"/>
    </source>
</evidence>
<feature type="domain" description="Chitin-binding type-2" evidence="6">
    <location>
        <begin position="761"/>
        <end position="813"/>
    </location>
</feature>
<sequence length="1314" mass="147780">MTRICDWPAFSGCKQGSKQVLRTPEFNLGQPTTEITCPIKACHCLYPSKTDCSSFYRCVKGIAYKEWCGNSLYFDVQLGTCNLKEDVKCEITTTTTTTTTTTAKPDIGCFECPEPYGLFKDPDNCRRFFHCSYGIPYHKWCPANLHFNERLKVCDWPQNACCEKNRPCPEPTPTPTQPEDVCNCECCFFPDKNDCSAYTYCEKGILYKKRCSEGLYFNPRIGNCDYKQNVDCELDPKCPQPNGKFPIPGTTTYYLICINKIPRIEKCPEGLSFDPVTMCCTWPDPPRNITVPGLITYPSKNECPCDCCAIPDPKDCSKFTLCINGNAIKQTCADGLRFNPKIENCDYARNYQKYHGRCTGGLLFNPKIENCDFPENVDCDDKPVPGCKCESESGLFPHPHDCTKFIHCAHWQPHIKDCPSGLHFNKVLKVCDWPENACCNGPCPTPIPPIGICDLCECCLIPDKLDCAAFTRCENGNSYSERCSPGLLFNPKIENCDFEKNVVCNKPGVCPEPVGLFPHKDCTKFIHCDHGVPHIKDCPADLHFNPKLKVCDWPNRAGCGNPITPIPPDPKPCPDCSICDCCFIPDKNDCTKFYRCEFGKSYHGQCSSGLVFDEAQQTCIHAKDGNCGNNDRFICPLPNGKFKNNDDCGSYWECSNGFAYLKECPANLHWSEALQRCEWPCIARCTKVSIVCPPPTSIPPTKLPECDCDGCFTPHPTDCDSYYRCKDGIRVKYTCSPGLYFNRHTKKCDYKNSVSCYNFKCPSKNGMFKNENDCGSFWHCSNYIPYLKDCPANLHWSVERQRCEWPCIAKCDPSVPICPTEQTTTVTKPVCGCDGCMTPHPSICSAYYRCKNGQRELLYCPSGLHFNKNTKVCDHPENVRCWKFICPLPDGMYKNDDDCGSFWHCSNGIPYIKDCPAGLHWSVALNRCEWPCLAKCDPTVPPCPTESTSIQTTQNPCGCSGCVTPHPTDCSAYYRCQNGRRELLYCPPGLYFNKNTKVCDYPGNVRCWKIDCPRNDGMFKNEFDCGSFWHCSNGIAYLKDCPADLHWSVEKERCEWPCIAKCDPSVPTCKPTTTLKPVDPWCPCSMCVSEDPFDCRAYFKCNNGVRETKYCPNGLYFNKNTKVCDHPENVDCPDVGDPSLCKMPVGKYIFPGDCNKYVECINGIALVRKCPWGQKFDKDKQLCVSTDDGCDGWIRDPVCQTLDGLFSKKDDCTKFYHCSNGIAYLKDCPASLYFNPLLKVCDWPRNVHNCGVDPVPDPDPTCIVNPDVKCPSCACRVADPHDCGAFYQCTTEGKACKKTCPTGLKFNPVKILTC</sequence>
<reference evidence="8" key="1">
    <citation type="submission" date="2025-08" db="UniProtKB">
        <authorList>
            <consortium name="RefSeq"/>
        </authorList>
    </citation>
    <scope>IDENTIFICATION</scope>
    <source>
        <tissue evidence="8">Muscle</tissue>
    </source>
</reference>
<dbReference type="Pfam" id="PF01607">
    <property type="entry name" value="CBM_14"/>
    <property type="match status" value="19"/>
</dbReference>
<feature type="domain" description="Chitin-binding type-2" evidence="6">
    <location>
        <begin position="109"/>
        <end position="164"/>
    </location>
</feature>
<dbReference type="SMART" id="SM00494">
    <property type="entry name" value="ChtBD2"/>
    <property type="match status" value="20"/>
</dbReference>
<dbReference type="SUPFAM" id="SSF57625">
    <property type="entry name" value="Invertebrate chitin-binding proteins"/>
    <property type="match status" value="21"/>
</dbReference>
<organism evidence="7 8">
    <name type="scientific">Limulus polyphemus</name>
    <name type="common">Atlantic horseshoe crab</name>
    <dbReference type="NCBI Taxonomy" id="6850"/>
    <lineage>
        <taxon>Eukaryota</taxon>
        <taxon>Metazoa</taxon>
        <taxon>Ecdysozoa</taxon>
        <taxon>Arthropoda</taxon>
        <taxon>Chelicerata</taxon>
        <taxon>Merostomata</taxon>
        <taxon>Xiphosura</taxon>
        <taxon>Limulidae</taxon>
        <taxon>Limulus</taxon>
    </lineage>
</organism>
<keyword evidence="2" id="KW-0732">Signal</keyword>
<evidence type="ECO:0000313" key="8">
    <source>
        <dbReference type="RefSeq" id="XP_022257598.1"/>
    </source>
</evidence>
<dbReference type="PANTHER" id="PTHR23301:SF0">
    <property type="entry name" value="CHITIN-BINDING TYPE-2 DOMAIN-CONTAINING PROTEIN-RELATED"/>
    <property type="match status" value="1"/>
</dbReference>
<dbReference type="InterPro" id="IPR036508">
    <property type="entry name" value="Chitin-bd_dom_sf"/>
</dbReference>
<keyword evidence="5" id="KW-0325">Glycoprotein</keyword>
<gene>
    <name evidence="8" type="primary">LOC106473456</name>
</gene>
<feature type="domain" description="Chitin-binding type-2" evidence="6">
    <location>
        <begin position="34"/>
        <end position="91"/>
    </location>
</feature>
<keyword evidence="4" id="KW-1015">Disulfide bond</keyword>
<evidence type="ECO:0000313" key="7">
    <source>
        <dbReference type="Proteomes" id="UP000694941"/>
    </source>
</evidence>
<feature type="domain" description="Chitin-binding type-2" evidence="6">
    <location>
        <begin position="235"/>
        <end position="284"/>
    </location>
</feature>
<keyword evidence="3" id="KW-0677">Repeat</keyword>
<evidence type="ECO:0000256" key="1">
    <source>
        <dbReference type="ARBA" id="ARBA00022669"/>
    </source>
</evidence>
<evidence type="ECO:0000256" key="5">
    <source>
        <dbReference type="ARBA" id="ARBA00023180"/>
    </source>
</evidence>